<evidence type="ECO:0000256" key="2">
    <source>
        <dbReference type="ARBA" id="ARBA00022448"/>
    </source>
</evidence>
<dbReference type="Pfam" id="PF00528">
    <property type="entry name" value="BPD_transp_1"/>
    <property type="match status" value="1"/>
</dbReference>
<name>A0A0E2E4P9_TREDN</name>
<dbReference type="RefSeq" id="WP_002684778.1">
    <property type="nucleotide sequence ID" value="NZ_CM001795.1"/>
</dbReference>
<gene>
    <name evidence="9" type="ORF">HMPREF9726_01627</name>
</gene>
<sequence>MMLSTIKQNKFKIGGAFFCLILWETFAQGLKAPLIIPPIKEILSALFVIIKTPETYVFILSTLIRIFITLTIDSFIAFLLGIASGLNKNIEDFLSAPENILKSSPTISVLLLALIWFKSNMTPIFVTSLIVLPLLYRNIVDGVKNIDKGLIEMSYDFNVPFGKRLKSLYLPCIRPFLRNGYILSTGFAVKVVIMAEVLSQPKYGIGSAFQTAKIQIETASIFAWTGIAVLLASLLQKGVKKIL</sequence>
<comment type="subcellular location">
    <subcellularLocation>
        <location evidence="1 7">Cell membrane</location>
        <topology evidence="1 7">Multi-pass membrane protein</topology>
    </subcellularLocation>
</comment>
<keyword evidence="4 7" id="KW-0812">Transmembrane</keyword>
<comment type="similarity">
    <text evidence="7">Belongs to the binding-protein-dependent transport system permease family.</text>
</comment>
<dbReference type="Gene3D" id="1.10.3720.10">
    <property type="entry name" value="MetI-like"/>
    <property type="match status" value="1"/>
</dbReference>
<protein>
    <recommendedName>
        <fullName evidence="8">ABC transmembrane type-1 domain-containing protein</fullName>
    </recommendedName>
</protein>
<feature type="transmembrane region" description="Helical" evidence="7">
    <location>
        <begin position="56"/>
        <end position="80"/>
    </location>
</feature>
<dbReference type="AlphaFoldDB" id="A0A0E2E4P9"/>
<dbReference type="EMBL" id="AGDV01000012">
    <property type="protein sequence ID" value="EMB33266.1"/>
    <property type="molecule type" value="Genomic_DNA"/>
</dbReference>
<dbReference type="CDD" id="cd06261">
    <property type="entry name" value="TM_PBP2"/>
    <property type="match status" value="1"/>
</dbReference>
<dbReference type="PANTHER" id="PTHR30151">
    <property type="entry name" value="ALKANE SULFONATE ABC TRANSPORTER-RELATED, MEMBRANE SUBUNIT"/>
    <property type="match status" value="1"/>
</dbReference>
<dbReference type="InterPro" id="IPR035906">
    <property type="entry name" value="MetI-like_sf"/>
</dbReference>
<evidence type="ECO:0000256" key="7">
    <source>
        <dbReference type="RuleBase" id="RU363032"/>
    </source>
</evidence>
<organism evidence="9">
    <name type="scientific">Treponema denticola H-22</name>
    <dbReference type="NCBI Taxonomy" id="999432"/>
    <lineage>
        <taxon>Bacteria</taxon>
        <taxon>Pseudomonadati</taxon>
        <taxon>Spirochaetota</taxon>
        <taxon>Spirochaetia</taxon>
        <taxon>Spirochaetales</taxon>
        <taxon>Treponemataceae</taxon>
        <taxon>Treponema</taxon>
    </lineage>
</organism>
<dbReference type="PATRIC" id="fig|999432.5.peg.1687"/>
<accession>A0A0E2E4P9</accession>
<evidence type="ECO:0000259" key="8">
    <source>
        <dbReference type="PROSITE" id="PS50928"/>
    </source>
</evidence>
<dbReference type="PROSITE" id="PS50928">
    <property type="entry name" value="ABC_TM1"/>
    <property type="match status" value="1"/>
</dbReference>
<evidence type="ECO:0000313" key="9">
    <source>
        <dbReference type="EMBL" id="EMB33266.1"/>
    </source>
</evidence>
<keyword evidence="5 7" id="KW-1133">Transmembrane helix</keyword>
<dbReference type="Proteomes" id="UP000011705">
    <property type="component" value="Chromosome"/>
</dbReference>
<proteinExistence type="inferred from homology"/>
<comment type="caution">
    <text evidence="9">The sequence shown here is derived from an EMBL/GenBank/DDBJ whole genome shotgun (WGS) entry which is preliminary data.</text>
</comment>
<evidence type="ECO:0000256" key="1">
    <source>
        <dbReference type="ARBA" id="ARBA00004651"/>
    </source>
</evidence>
<evidence type="ECO:0000256" key="5">
    <source>
        <dbReference type="ARBA" id="ARBA00022989"/>
    </source>
</evidence>
<keyword evidence="6 7" id="KW-0472">Membrane</keyword>
<dbReference type="InterPro" id="IPR000515">
    <property type="entry name" value="MetI-like"/>
</dbReference>
<feature type="transmembrane region" description="Helical" evidence="7">
    <location>
        <begin position="180"/>
        <end position="198"/>
    </location>
</feature>
<feature type="domain" description="ABC transmembrane type-1" evidence="8">
    <location>
        <begin position="59"/>
        <end position="240"/>
    </location>
</feature>
<dbReference type="GO" id="GO:0005886">
    <property type="term" value="C:plasma membrane"/>
    <property type="evidence" value="ECO:0007669"/>
    <property type="project" value="UniProtKB-SubCell"/>
</dbReference>
<evidence type="ECO:0000256" key="3">
    <source>
        <dbReference type="ARBA" id="ARBA00022475"/>
    </source>
</evidence>
<keyword evidence="2 7" id="KW-0813">Transport</keyword>
<keyword evidence="3" id="KW-1003">Cell membrane</keyword>
<dbReference type="GO" id="GO:0055085">
    <property type="term" value="P:transmembrane transport"/>
    <property type="evidence" value="ECO:0007669"/>
    <property type="project" value="InterPro"/>
</dbReference>
<feature type="transmembrane region" description="Helical" evidence="7">
    <location>
        <begin position="123"/>
        <end position="140"/>
    </location>
</feature>
<dbReference type="SUPFAM" id="SSF161098">
    <property type="entry name" value="MetI-like"/>
    <property type="match status" value="1"/>
</dbReference>
<feature type="transmembrane region" description="Helical" evidence="7">
    <location>
        <begin position="218"/>
        <end position="235"/>
    </location>
</feature>
<dbReference type="HOGENOM" id="CLU_046113_4_2_12"/>
<evidence type="ECO:0000256" key="6">
    <source>
        <dbReference type="ARBA" id="ARBA00023136"/>
    </source>
</evidence>
<evidence type="ECO:0000256" key="4">
    <source>
        <dbReference type="ARBA" id="ARBA00022692"/>
    </source>
</evidence>
<dbReference type="PANTHER" id="PTHR30151:SF0">
    <property type="entry name" value="ABC TRANSPORTER PERMEASE PROTEIN MJ0413-RELATED"/>
    <property type="match status" value="1"/>
</dbReference>
<reference evidence="9" key="1">
    <citation type="submission" date="2012-01" db="EMBL/GenBank/DDBJ databases">
        <title>The Genome Sequence of Treponema denticola H-22.</title>
        <authorList>
            <consortium name="The Broad Institute Genome Sequencing Platform"/>
            <person name="Earl A."/>
            <person name="Ward D."/>
            <person name="Feldgarden M."/>
            <person name="Gevers D."/>
            <person name="Blanton J.M."/>
            <person name="Fenno C.J."/>
            <person name="Baranova O.V."/>
            <person name="Mathney J."/>
            <person name="Dewhirst F.E."/>
            <person name="Izard J."/>
            <person name="Young S.K."/>
            <person name="Zeng Q."/>
            <person name="Gargeya S."/>
            <person name="Fitzgerald M."/>
            <person name="Haas B."/>
            <person name="Abouelleil A."/>
            <person name="Alvarado L."/>
            <person name="Arachchi H.M."/>
            <person name="Berlin A."/>
            <person name="Chapman S.B."/>
            <person name="Gearin G."/>
            <person name="Goldberg J."/>
            <person name="Griggs A."/>
            <person name="Gujja S."/>
            <person name="Hansen M."/>
            <person name="Heiman D."/>
            <person name="Howarth C."/>
            <person name="Larimer J."/>
            <person name="Lui A."/>
            <person name="MacDonald P.J.P."/>
            <person name="McCowen C."/>
            <person name="Montmayeur A."/>
            <person name="Murphy C."/>
            <person name="Neiman D."/>
            <person name="Pearson M."/>
            <person name="Priest M."/>
            <person name="Roberts A."/>
            <person name="Saif S."/>
            <person name="Shea T."/>
            <person name="Sisk P."/>
            <person name="Stolte C."/>
            <person name="Sykes S."/>
            <person name="Wortman J."/>
            <person name="Nusbaum C."/>
            <person name="Birren B."/>
        </authorList>
    </citation>
    <scope>NUCLEOTIDE SEQUENCE [LARGE SCALE GENOMIC DNA]</scope>
    <source>
        <strain evidence="9">H-22</strain>
    </source>
</reference>